<reference evidence="2" key="1">
    <citation type="submission" date="2021-06" db="EMBL/GenBank/DDBJ databases">
        <authorList>
            <person name="Hodson N. C."/>
            <person name="Mongue J. A."/>
            <person name="Jaron S. K."/>
        </authorList>
    </citation>
    <scope>NUCLEOTIDE SEQUENCE</scope>
</reference>
<proteinExistence type="predicted"/>
<keyword evidence="3" id="KW-1185">Reference proteome</keyword>
<protein>
    <submittedName>
        <fullName evidence="2">Uncharacterized protein</fullName>
    </submittedName>
</protein>
<name>A0A8J2KWT2_9HEXA</name>
<keyword evidence="1" id="KW-0812">Transmembrane</keyword>
<organism evidence="2 3">
    <name type="scientific">Allacma fusca</name>
    <dbReference type="NCBI Taxonomy" id="39272"/>
    <lineage>
        <taxon>Eukaryota</taxon>
        <taxon>Metazoa</taxon>
        <taxon>Ecdysozoa</taxon>
        <taxon>Arthropoda</taxon>
        <taxon>Hexapoda</taxon>
        <taxon>Collembola</taxon>
        <taxon>Symphypleona</taxon>
        <taxon>Sminthuridae</taxon>
        <taxon>Allacma</taxon>
    </lineage>
</organism>
<evidence type="ECO:0000313" key="3">
    <source>
        <dbReference type="Proteomes" id="UP000708208"/>
    </source>
</evidence>
<dbReference type="AlphaFoldDB" id="A0A8J2KWT2"/>
<dbReference type="EMBL" id="CAJVCH010526338">
    <property type="protein sequence ID" value="CAG7822443.1"/>
    <property type="molecule type" value="Genomic_DNA"/>
</dbReference>
<comment type="caution">
    <text evidence="2">The sequence shown here is derived from an EMBL/GenBank/DDBJ whole genome shotgun (WGS) entry which is preliminary data.</text>
</comment>
<feature type="non-terminal residue" evidence="2">
    <location>
        <position position="1"/>
    </location>
</feature>
<keyword evidence="1" id="KW-0472">Membrane</keyword>
<keyword evidence="1" id="KW-1133">Transmembrane helix</keyword>
<accession>A0A8J2KWT2</accession>
<feature type="transmembrane region" description="Helical" evidence="1">
    <location>
        <begin position="116"/>
        <end position="139"/>
    </location>
</feature>
<dbReference type="Proteomes" id="UP000708208">
    <property type="component" value="Unassembled WGS sequence"/>
</dbReference>
<evidence type="ECO:0000313" key="2">
    <source>
        <dbReference type="EMBL" id="CAG7822443.1"/>
    </source>
</evidence>
<evidence type="ECO:0000256" key="1">
    <source>
        <dbReference type="SAM" id="Phobius"/>
    </source>
</evidence>
<sequence length="163" mass="19025">MILYNIPHSYYYSEHRKNKWCFVQNFVKIQKLKVGSILLIISLSWNIYNSSFTRDQLNSILNETQDDIRLQQKIELKFLNYYLTSSAICLILAFLYLVMGGFLLRGIYSKNIHYLQAWIVYTAMSSFILTIQALVIFSVAPSCEIIATTLLFLIFFLTVQGFC</sequence>
<gene>
    <name evidence="2" type="ORF">AFUS01_LOCUS32716</name>
</gene>
<feature type="transmembrane region" description="Helical" evidence="1">
    <location>
        <begin position="145"/>
        <end position="162"/>
    </location>
</feature>
<feature type="transmembrane region" description="Helical" evidence="1">
    <location>
        <begin position="81"/>
        <end position="104"/>
    </location>
</feature>